<dbReference type="SUPFAM" id="SSF53098">
    <property type="entry name" value="Ribonuclease H-like"/>
    <property type="match status" value="1"/>
</dbReference>
<keyword evidence="3" id="KW-1185">Reference proteome</keyword>
<accession>A0AAE0CSJ6</accession>
<sequence>MFSIDRVAISPVTYSLVWAHSRDGQVSCKSAYSCMICDSPQVPWWRDVWCRFIPPSRSGLTWRLLLNRFPTEDRLSRAGFHLASRCSVCGVSSESFDHLFIRCPLAVSLWEAVFSAFQRRISVDTSALSFVWRAVSDANRLEIRCMHNYVDDLLILHRFDLRGRPARAPVIRSVIWSPPAPGWTKVNADGAALISPDAGGCGGIFRNCRAFVKGCFVIPLDHVFVYKAELLAASIAINFARQNRWHRIWLESDSSYVVQLLSSRSEQVPWLIRQAWQRCIYQISKMEFQVSHIFREGNQVADALSKHALRLEVDSWWANSPSFCSLLVDNDCMGRESFRFS</sequence>
<proteinExistence type="predicted"/>
<dbReference type="InterPro" id="IPR026960">
    <property type="entry name" value="RVT-Znf"/>
</dbReference>
<dbReference type="GO" id="GO:0004523">
    <property type="term" value="F:RNA-DNA hybrid ribonuclease activity"/>
    <property type="evidence" value="ECO:0007669"/>
    <property type="project" value="InterPro"/>
</dbReference>
<dbReference type="PANTHER" id="PTHR47723">
    <property type="entry name" value="OS05G0353850 PROTEIN"/>
    <property type="match status" value="1"/>
</dbReference>
<dbReference type="PANTHER" id="PTHR47723:SF23">
    <property type="entry name" value="REVERSE TRANSCRIPTASE-LIKE PROTEIN"/>
    <property type="match status" value="1"/>
</dbReference>
<dbReference type="InterPro" id="IPR036397">
    <property type="entry name" value="RNaseH_sf"/>
</dbReference>
<feature type="domain" description="RNase H type-1" evidence="1">
    <location>
        <begin position="180"/>
        <end position="310"/>
    </location>
</feature>
<dbReference type="InterPro" id="IPR002156">
    <property type="entry name" value="RNaseH_domain"/>
</dbReference>
<reference evidence="2" key="1">
    <citation type="journal article" date="2023" name="Plant J.">
        <title>Genome sequences and population genomics provide insights into the demographic history, inbreeding, and mutation load of two 'living fossil' tree species of Dipteronia.</title>
        <authorList>
            <person name="Feng Y."/>
            <person name="Comes H.P."/>
            <person name="Chen J."/>
            <person name="Zhu S."/>
            <person name="Lu R."/>
            <person name="Zhang X."/>
            <person name="Li P."/>
            <person name="Qiu J."/>
            <person name="Olsen K.M."/>
            <person name="Qiu Y."/>
        </authorList>
    </citation>
    <scope>NUCLEOTIDE SEQUENCE</scope>
    <source>
        <strain evidence="2">KIB01</strain>
    </source>
</reference>
<dbReference type="AlphaFoldDB" id="A0AAE0CSJ6"/>
<evidence type="ECO:0000313" key="3">
    <source>
        <dbReference type="Proteomes" id="UP001280121"/>
    </source>
</evidence>
<dbReference type="Pfam" id="PF13966">
    <property type="entry name" value="zf-RVT"/>
    <property type="match status" value="1"/>
</dbReference>
<comment type="caution">
    <text evidence="2">The sequence shown here is derived from an EMBL/GenBank/DDBJ whole genome shotgun (WGS) entry which is preliminary data.</text>
</comment>
<dbReference type="InterPro" id="IPR012337">
    <property type="entry name" value="RNaseH-like_sf"/>
</dbReference>
<dbReference type="Pfam" id="PF13456">
    <property type="entry name" value="RVT_3"/>
    <property type="match status" value="1"/>
</dbReference>
<dbReference type="GO" id="GO:0003676">
    <property type="term" value="F:nucleic acid binding"/>
    <property type="evidence" value="ECO:0007669"/>
    <property type="project" value="InterPro"/>
</dbReference>
<organism evidence="2 3">
    <name type="scientific">Dipteronia dyeriana</name>
    <dbReference type="NCBI Taxonomy" id="168575"/>
    <lineage>
        <taxon>Eukaryota</taxon>
        <taxon>Viridiplantae</taxon>
        <taxon>Streptophyta</taxon>
        <taxon>Embryophyta</taxon>
        <taxon>Tracheophyta</taxon>
        <taxon>Spermatophyta</taxon>
        <taxon>Magnoliopsida</taxon>
        <taxon>eudicotyledons</taxon>
        <taxon>Gunneridae</taxon>
        <taxon>Pentapetalae</taxon>
        <taxon>rosids</taxon>
        <taxon>malvids</taxon>
        <taxon>Sapindales</taxon>
        <taxon>Sapindaceae</taxon>
        <taxon>Hippocastanoideae</taxon>
        <taxon>Acereae</taxon>
        <taxon>Dipteronia</taxon>
    </lineage>
</organism>
<dbReference type="PROSITE" id="PS50879">
    <property type="entry name" value="RNASE_H_1"/>
    <property type="match status" value="1"/>
</dbReference>
<dbReference type="EMBL" id="JANJYI010000001">
    <property type="protein sequence ID" value="KAK2661872.1"/>
    <property type="molecule type" value="Genomic_DNA"/>
</dbReference>
<dbReference type="InterPro" id="IPR044730">
    <property type="entry name" value="RNase_H-like_dom_plant"/>
</dbReference>
<evidence type="ECO:0000313" key="2">
    <source>
        <dbReference type="EMBL" id="KAK2661872.1"/>
    </source>
</evidence>
<name>A0AAE0CSJ6_9ROSI</name>
<gene>
    <name evidence="2" type="ORF">Ddye_000446</name>
</gene>
<evidence type="ECO:0000259" key="1">
    <source>
        <dbReference type="PROSITE" id="PS50879"/>
    </source>
</evidence>
<dbReference type="Gene3D" id="3.30.420.10">
    <property type="entry name" value="Ribonuclease H-like superfamily/Ribonuclease H"/>
    <property type="match status" value="1"/>
</dbReference>
<dbReference type="Proteomes" id="UP001280121">
    <property type="component" value="Unassembled WGS sequence"/>
</dbReference>
<dbReference type="CDD" id="cd06222">
    <property type="entry name" value="RNase_H_like"/>
    <property type="match status" value="1"/>
</dbReference>
<protein>
    <recommendedName>
        <fullName evidence="1">RNase H type-1 domain-containing protein</fullName>
    </recommendedName>
</protein>
<dbReference type="InterPro" id="IPR053151">
    <property type="entry name" value="RNase_H-like"/>
</dbReference>